<dbReference type="EnsemblFungi" id="PTTG_28526-t43_1">
    <property type="protein sequence ID" value="PTTG_28526-t43_1-p1"/>
    <property type="gene ID" value="PTTG_28526"/>
</dbReference>
<feature type="region of interest" description="Disordered" evidence="1">
    <location>
        <begin position="75"/>
        <end position="138"/>
    </location>
</feature>
<accession>A0A180GBG9</accession>
<dbReference type="OrthoDB" id="2518964at2759"/>
<reference evidence="2" key="2">
    <citation type="submission" date="2016-05" db="EMBL/GenBank/DDBJ databases">
        <title>Comparative analysis highlights variable genome content of wheat rusts and divergence of the mating loci.</title>
        <authorList>
            <person name="Cuomo C.A."/>
            <person name="Bakkeren G."/>
            <person name="Szabo L."/>
            <person name="Khalil H."/>
            <person name="Joly D."/>
            <person name="Goldberg J."/>
            <person name="Young S."/>
            <person name="Zeng Q."/>
            <person name="Fellers J."/>
        </authorList>
    </citation>
    <scope>NUCLEOTIDE SEQUENCE [LARGE SCALE GENOMIC DNA]</scope>
    <source>
        <strain evidence="2">1-1 BBBD Race 1</strain>
    </source>
</reference>
<feature type="non-terminal residue" evidence="2">
    <location>
        <position position="354"/>
    </location>
</feature>
<dbReference type="EMBL" id="ADAS02000117">
    <property type="protein sequence ID" value="OAV89808.1"/>
    <property type="molecule type" value="Genomic_DNA"/>
</dbReference>
<reference evidence="3" key="4">
    <citation type="submission" date="2025-05" db="UniProtKB">
        <authorList>
            <consortium name="EnsemblFungi"/>
        </authorList>
    </citation>
    <scope>IDENTIFICATION</scope>
    <source>
        <strain evidence="3">isolate 1-1 / race 1 (BBBD)</strain>
    </source>
</reference>
<gene>
    <name evidence="2" type="ORF">PTTG_28526</name>
</gene>
<dbReference type="Proteomes" id="UP000005240">
    <property type="component" value="Unassembled WGS sequence"/>
</dbReference>
<protein>
    <submittedName>
        <fullName evidence="2 3">Uncharacterized protein</fullName>
    </submittedName>
</protein>
<sequence length="354" mass="37910">MVRTRSRNPEIIIPDFAARVTPPRSAAPSPASSVSTFHSVEGHLSMSDDEASTASLVPGSFPSDFTFRPVSSAPVNPAMRSSFRPSVRSLVNPPPPNESLANESAVKPGPSDKGKGRDVPEVSPSPAPRSSVKPDLTELSGDGLLRRVLGPDGFDGLNEEVLKVLLVKALSEPPKANTVTSSSVSSHLHWQKAGEKLSPSLLLDGSNFPLWSASLKELVATVTRMENYFDRDMFEDDSETALGVLTVIKHSIDPALRSSLNGMTAHGAWMSLVGRFAGASWSVLATRWADIARSLDDASDSVASTFETFKRGLIDLETRLGGWTTDNLLALTFHSALRRHGSDVANAMDARLAI</sequence>
<feature type="compositionally biased region" description="Basic and acidic residues" evidence="1">
    <location>
        <begin position="110"/>
        <end position="120"/>
    </location>
</feature>
<dbReference type="AlphaFoldDB" id="A0A180GBG9"/>
<evidence type="ECO:0000313" key="2">
    <source>
        <dbReference type="EMBL" id="OAV89808.1"/>
    </source>
</evidence>
<dbReference type="STRING" id="630390.A0A180GBG9"/>
<feature type="region of interest" description="Disordered" evidence="1">
    <location>
        <begin position="1"/>
        <end position="36"/>
    </location>
</feature>
<evidence type="ECO:0000256" key="1">
    <source>
        <dbReference type="SAM" id="MobiDB-lite"/>
    </source>
</evidence>
<name>A0A180GBG9_PUCT1</name>
<keyword evidence="4" id="KW-1185">Reference proteome</keyword>
<evidence type="ECO:0000313" key="3">
    <source>
        <dbReference type="EnsemblFungi" id="PTTG_28526-t43_1-p1"/>
    </source>
</evidence>
<evidence type="ECO:0000313" key="4">
    <source>
        <dbReference type="Proteomes" id="UP000005240"/>
    </source>
</evidence>
<dbReference type="VEuPathDB" id="FungiDB:PTTG_28526"/>
<reference evidence="2" key="1">
    <citation type="submission" date="2009-11" db="EMBL/GenBank/DDBJ databases">
        <authorList>
            <consortium name="The Broad Institute Genome Sequencing Platform"/>
            <person name="Ward D."/>
            <person name="Feldgarden M."/>
            <person name="Earl A."/>
            <person name="Young S.K."/>
            <person name="Zeng Q."/>
            <person name="Koehrsen M."/>
            <person name="Alvarado L."/>
            <person name="Berlin A."/>
            <person name="Bochicchio J."/>
            <person name="Borenstein D."/>
            <person name="Chapman S.B."/>
            <person name="Chen Z."/>
            <person name="Engels R."/>
            <person name="Freedman E."/>
            <person name="Gellesch M."/>
            <person name="Goldberg J."/>
            <person name="Griggs A."/>
            <person name="Gujja S."/>
            <person name="Heilman E."/>
            <person name="Heiman D."/>
            <person name="Hepburn T."/>
            <person name="Howarth C."/>
            <person name="Jen D."/>
            <person name="Larson L."/>
            <person name="Lewis B."/>
            <person name="Mehta T."/>
            <person name="Park D."/>
            <person name="Pearson M."/>
            <person name="Roberts A."/>
            <person name="Saif S."/>
            <person name="Shea T."/>
            <person name="Shenoy N."/>
            <person name="Sisk P."/>
            <person name="Stolte C."/>
            <person name="Sykes S."/>
            <person name="Thomson T."/>
            <person name="Walk T."/>
            <person name="White J."/>
            <person name="Yandava C."/>
            <person name="Izard J."/>
            <person name="Baranova O.V."/>
            <person name="Blanton J.M."/>
            <person name="Tanner A.C."/>
            <person name="Dewhirst F.E."/>
            <person name="Haas B."/>
            <person name="Nusbaum C."/>
            <person name="Birren B."/>
        </authorList>
    </citation>
    <scope>NUCLEOTIDE SEQUENCE [LARGE SCALE GENOMIC DNA]</scope>
    <source>
        <strain evidence="2">1-1 BBBD Race 1</strain>
    </source>
</reference>
<proteinExistence type="predicted"/>
<organism evidence="2">
    <name type="scientific">Puccinia triticina (isolate 1-1 / race 1 (BBBD))</name>
    <name type="common">Brown leaf rust fungus</name>
    <dbReference type="NCBI Taxonomy" id="630390"/>
    <lineage>
        <taxon>Eukaryota</taxon>
        <taxon>Fungi</taxon>
        <taxon>Dikarya</taxon>
        <taxon>Basidiomycota</taxon>
        <taxon>Pucciniomycotina</taxon>
        <taxon>Pucciniomycetes</taxon>
        <taxon>Pucciniales</taxon>
        <taxon>Pucciniaceae</taxon>
        <taxon>Puccinia</taxon>
    </lineage>
</organism>
<reference evidence="3 4" key="3">
    <citation type="journal article" date="2017" name="G3 (Bethesda)">
        <title>Comparative analysis highlights variable genome content of wheat rusts and divergence of the mating loci.</title>
        <authorList>
            <person name="Cuomo C.A."/>
            <person name="Bakkeren G."/>
            <person name="Khalil H.B."/>
            <person name="Panwar V."/>
            <person name="Joly D."/>
            <person name="Linning R."/>
            <person name="Sakthikumar S."/>
            <person name="Song X."/>
            <person name="Adiconis X."/>
            <person name="Fan L."/>
            <person name="Goldberg J.M."/>
            <person name="Levin J.Z."/>
            <person name="Young S."/>
            <person name="Zeng Q."/>
            <person name="Anikster Y."/>
            <person name="Bruce M."/>
            <person name="Wang M."/>
            <person name="Yin C."/>
            <person name="McCallum B."/>
            <person name="Szabo L.J."/>
            <person name="Hulbert S."/>
            <person name="Chen X."/>
            <person name="Fellers J.P."/>
        </authorList>
    </citation>
    <scope>NUCLEOTIDE SEQUENCE</scope>
    <source>
        <strain evidence="4">Isolate 1-1 / race 1 (BBBD)</strain>
        <strain evidence="3">isolate 1-1 / race 1 (BBBD)</strain>
    </source>
</reference>
<feature type="compositionally biased region" description="Low complexity" evidence="1">
    <location>
        <begin position="17"/>
        <end position="36"/>
    </location>
</feature>